<dbReference type="Pfam" id="PF00651">
    <property type="entry name" value="BTB"/>
    <property type="match status" value="1"/>
</dbReference>
<evidence type="ECO:0000313" key="2">
    <source>
        <dbReference type="EMBL" id="GAB1313376.1"/>
    </source>
</evidence>
<dbReference type="SUPFAM" id="SSF54695">
    <property type="entry name" value="POZ domain"/>
    <property type="match status" value="1"/>
</dbReference>
<dbReference type="Gene3D" id="3.30.710.10">
    <property type="entry name" value="Potassium Channel Kv1.1, Chain A"/>
    <property type="match status" value="1"/>
</dbReference>
<dbReference type="PANTHER" id="PTHR47843:SF2">
    <property type="entry name" value="BTB DOMAIN-CONTAINING PROTEIN"/>
    <property type="match status" value="1"/>
</dbReference>
<sequence>MSNIIDLSGDAESTDKWLTDRIVTITIGREERRWLVHEKLLSQHSAFFDEYFNGPEEEPIDRDEMKLPEEDPKLFALFIRWLYGTAFATSGGRRVFRFPVPNPEKPDTPTVRDYLGLYVLGGKLGVIGVRNAASDALYEYYGPASDNHKSPNLHDVKYIFDNTTPDAPLRRFLIAQTLFYLFSLNRRNAPLPRDWIMVLTQHAEIGFAMIRMLADWNWAIGDNAPNMNLRPRQEFHERIPLPQIVKDEVDDDPVEFFDDLD</sequence>
<accession>A0ABQ0G6L6</accession>
<name>A0ABQ0G6L6_9PEZI</name>
<proteinExistence type="predicted"/>
<dbReference type="EMBL" id="BAAFSV010000002">
    <property type="protein sequence ID" value="GAB1313376.1"/>
    <property type="molecule type" value="Genomic_DNA"/>
</dbReference>
<dbReference type="Proteomes" id="UP001628179">
    <property type="component" value="Unassembled WGS sequence"/>
</dbReference>
<dbReference type="GeneID" id="98174330"/>
<dbReference type="PANTHER" id="PTHR47843">
    <property type="entry name" value="BTB DOMAIN-CONTAINING PROTEIN-RELATED"/>
    <property type="match status" value="1"/>
</dbReference>
<dbReference type="InterPro" id="IPR000210">
    <property type="entry name" value="BTB/POZ_dom"/>
</dbReference>
<protein>
    <submittedName>
        <fullName evidence="2">BTB domain-containing protein</fullName>
    </submittedName>
</protein>
<dbReference type="InterPro" id="IPR011333">
    <property type="entry name" value="SKP1/BTB/POZ_sf"/>
</dbReference>
<dbReference type="RefSeq" id="XP_070915108.1">
    <property type="nucleotide sequence ID" value="XM_071059007.1"/>
</dbReference>
<feature type="domain" description="BTB" evidence="1">
    <location>
        <begin position="19"/>
        <end position="83"/>
    </location>
</feature>
<reference evidence="2 3" key="1">
    <citation type="submission" date="2024-09" db="EMBL/GenBank/DDBJ databases">
        <title>Itraconazole resistance in Madurella fahalii resulting from another homologue of gene encoding cytochrome P450 14-alpha sterol demethylase (CYP51).</title>
        <authorList>
            <person name="Yoshioka I."/>
            <person name="Fahal A.H."/>
            <person name="Kaneko S."/>
            <person name="Yaguchi T."/>
        </authorList>
    </citation>
    <scope>NUCLEOTIDE SEQUENCE [LARGE SCALE GENOMIC DNA]</scope>
    <source>
        <strain evidence="2 3">IFM 68171</strain>
    </source>
</reference>
<dbReference type="SMART" id="SM00225">
    <property type="entry name" value="BTB"/>
    <property type="match status" value="1"/>
</dbReference>
<dbReference type="PROSITE" id="PS50097">
    <property type="entry name" value="BTB"/>
    <property type="match status" value="1"/>
</dbReference>
<keyword evidence="3" id="KW-1185">Reference proteome</keyword>
<evidence type="ECO:0000259" key="1">
    <source>
        <dbReference type="PROSITE" id="PS50097"/>
    </source>
</evidence>
<comment type="caution">
    <text evidence="2">The sequence shown here is derived from an EMBL/GenBank/DDBJ whole genome shotgun (WGS) entry which is preliminary data.</text>
</comment>
<gene>
    <name evidence="2" type="ORF">MFIFM68171_03586</name>
</gene>
<evidence type="ECO:0000313" key="3">
    <source>
        <dbReference type="Proteomes" id="UP001628179"/>
    </source>
</evidence>
<organism evidence="2 3">
    <name type="scientific">Madurella fahalii</name>
    <dbReference type="NCBI Taxonomy" id="1157608"/>
    <lineage>
        <taxon>Eukaryota</taxon>
        <taxon>Fungi</taxon>
        <taxon>Dikarya</taxon>
        <taxon>Ascomycota</taxon>
        <taxon>Pezizomycotina</taxon>
        <taxon>Sordariomycetes</taxon>
        <taxon>Sordariomycetidae</taxon>
        <taxon>Sordariales</taxon>
        <taxon>Sordariales incertae sedis</taxon>
        <taxon>Madurella</taxon>
    </lineage>
</organism>